<dbReference type="InterPro" id="IPR000485">
    <property type="entry name" value="AsnC-type_HTH_dom"/>
</dbReference>
<evidence type="ECO:0000256" key="3">
    <source>
        <dbReference type="ARBA" id="ARBA00023163"/>
    </source>
</evidence>
<sequence length="167" mass="18571">MMTICCAYIRQTTNRCVFPVRDLDDIDRAVVAALTRDARQTYAQIGEQVGLSAPAVKRRVDRLIAEGVIRGFTTIVDPTALQWTTEAYVQVFCRGTIAPAELKRSWEGIPEVVSAATITGQADAILRVMARDVQHLERALERVREADNVDHSESIIVLSQLIDRGHP</sequence>
<dbReference type="GO" id="GO:0043565">
    <property type="term" value="F:sequence-specific DNA binding"/>
    <property type="evidence" value="ECO:0007669"/>
    <property type="project" value="InterPro"/>
</dbReference>
<dbReference type="STRING" id="1344003.SAMN05445060_0859"/>
<dbReference type="SMART" id="SM00344">
    <property type="entry name" value="HTH_ASNC"/>
    <property type="match status" value="1"/>
</dbReference>
<evidence type="ECO:0000256" key="1">
    <source>
        <dbReference type="ARBA" id="ARBA00023015"/>
    </source>
</evidence>
<organism evidence="5 6">
    <name type="scientific">Williamsia sterculiae</name>
    <dbReference type="NCBI Taxonomy" id="1344003"/>
    <lineage>
        <taxon>Bacteria</taxon>
        <taxon>Bacillati</taxon>
        <taxon>Actinomycetota</taxon>
        <taxon>Actinomycetes</taxon>
        <taxon>Mycobacteriales</taxon>
        <taxon>Nocardiaceae</taxon>
        <taxon>Williamsia</taxon>
    </lineage>
</organism>
<dbReference type="Proteomes" id="UP000186218">
    <property type="component" value="Unassembled WGS sequence"/>
</dbReference>
<dbReference type="InterPro" id="IPR019888">
    <property type="entry name" value="Tscrpt_reg_AsnC-like"/>
</dbReference>
<gene>
    <name evidence="5" type="ORF">SAMN05445060_0859</name>
</gene>
<reference evidence="5 6" key="1">
    <citation type="submission" date="2017-01" db="EMBL/GenBank/DDBJ databases">
        <authorList>
            <person name="Mah S.A."/>
            <person name="Swanson W.J."/>
            <person name="Moy G.W."/>
            <person name="Vacquier V.D."/>
        </authorList>
    </citation>
    <scope>NUCLEOTIDE SEQUENCE [LARGE SCALE GENOMIC DNA]</scope>
    <source>
        <strain evidence="5 6">CPCC 203464</strain>
    </source>
</reference>
<dbReference type="EMBL" id="FTNT01000002">
    <property type="protein sequence ID" value="SIR78610.1"/>
    <property type="molecule type" value="Genomic_DNA"/>
</dbReference>
<accession>A0A1N7DS11</accession>
<evidence type="ECO:0000313" key="5">
    <source>
        <dbReference type="EMBL" id="SIR78610.1"/>
    </source>
</evidence>
<dbReference type="Gene3D" id="3.30.70.920">
    <property type="match status" value="1"/>
</dbReference>
<dbReference type="InterPro" id="IPR019885">
    <property type="entry name" value="Tscrpt_reg_HTH_AsnC-type_CS"/>
</dbReference>
<keyword evidence="1" id="KW-0805">Transcription regulation</keyword>
<dbReference type="Pfam" id="PF01037">
    <property type="entry name" value="AsnC_trans_reg"/>
    <property type="match status" value="1"/>
</dbReference>
<dbReference type="InterPro" id="IPR036388">
    <property type="entry name" value="WH-like_DNA-bd_sf"/>
</dbReference>
<dbReference type="GO" id="GO:0005829">
    <property type="term" value="C:cytosol"/>
    <property type="evidence" value="ECO:0007669"/>
    <property type="project" value="TreeGrafter"/>
</dbReference>
<proteinExistence type="predicted"/>
<dbReference type="InterPro" id="IPR019887">
    <property type="entry name" value="Tscrpt_reg_AsnC/Lrp_C"/>
</dbReference>
<dbReference type="GO" id="GO:0043200">
    <property type="term" value="P:response to amino acid"/>
    <property type="evidence" value="ECO:0007669"/>
    <property type="project" value="TreeGrafter"/>
</dbReference>
<dbReference type="SUPFAM" id="SSF46785">
    <property type="entry name" value="Winged helix' DNA-binding domain"/>
    <property type="match status" value="1"/>
</dbReference>
<evidence type="ECO:0000259" key="4">
    <source>
        <dbReference type="PROSITE" id="PS50956"/>
    </source>
</evidence>
<evidence type="ECO:0000256" key="2">
    <source>
        <dbReference type="ARBA" id="ARBA00023125"/>
    </source>
</evidence>
<dbReference type="InterPro" id="IPR036390">
    <property type="entry name" value="WH_DNA-bd_sf"/>
</dbReference>
<keyword evidence="2 5" id="KW-0238">DNA-binding</keyword>
<evidence type="ECO:0000313" key="6">
    <source>
        <dbReference type="Proteomes" id="UP000186218"/>
    </source>
</evidence>
<dbReference type="PANTHER" id="PTHR30154">
    <property type="entry name" value="LEUCINE-RESPONSIVE REGULATORY PROTEIN"/>
    <property type="match status" value="1"/>
</dbReference>
<protein>
    <submittedName>
        <fullName evidence="5">DNA-binding transcriptional regulator, Lrp family</fullName>
    </submittedName>
</protein>
<keyword evidence="6" id="KW-1185">Reference proteome</keyword>
<dbReference type="PROSITE" id="PS50956">
    <property type="entry name" value="HTH_ASNC_2"/>
    <property type="match status" value="1"/>
</dbReference>
<name>A0A1N7DS11_9NOCA</name>
<dbReference type="Pfam" id="PF13404">
    <property type="entry name" value="HTH_AsnC-type"/>
    <property type="match status" value="1"/>
</dbReference>
<dbReference type="PANTHER" id="PTHR30154:SF45">
    <property type="entry name" value="TRANSCRIPTIONAL REGULATORY PROTEIN (PROBABLY ASNC-FAMILY)-RELATED"/>
    <property type="match status" value="1"/>
</dbReference>
<dbReference type="Gene3D" id="1.10.10.10">
    <property type="entry name" value="Winged helix-like DNA-binding domain superfamily/Winged helix DNA-binding domain"/>
    <property type="match status" value="1"/>
</dbReference>
<keyword evidence="3" id="KW-0804">Transcription</keyword>
<dbReference type="SUPFAM" id="SSF54909">
    <property type="entry name" value="Dimeric alpha+beta barrel"/>
    <property type="match status" value="1"/>
</dbReference>
<dbReference type="AlphaFoldDB" id="A0A1N7DS11"/>
<dbReference type="PRINTS" id="PR00033">
    <property type="entry name" value="HTHASNC"/>
</dbReference>
<dbReference type="InterPro" id="IPR011008">
    <property type="entry name" value="Dimeric_a/b-barrel"/>
</dbReference>
<dbReference type="PROSITE" id="PS00519">
    <property type="entry name" value="HTH_ASNC_1"/>
    <property type="match status" value="1"/>
</dbReference>
<feature type="domain" description="HTH asnC-type" evidence="4">
    <location>
        <begin position="23"/>
        <end position="110"/>
    </location>
</feature>